<name>A0A166CFA3_9AGAM</name>
<feature type="transmembrane region" description="Helical" evidence="1">
    <location>
        <begin position="20"/>
        <end position="53"/>
    </location>
</feature>
<keyword evidence="3" id="KW-1185">Reference proteome</keyword>
<evidence type="ECO:0000313" key="3">
    <source>
        <dbReference type="Proteomes" id="UP000076798"/>
    </source>
</evidence>
<organism evidence="2 3">
    <name type="scientific">Sistotremastrum suecicum HHB10207 ss-3</name>
    <dbReference type="NCBI Taxonomy" id="1314776"/>
    <lineage>
        <taxon>Eukaryota</taxon>
        <taxon>Fungi</taxon>
        <taxon>Dikarya</taxon>
        <taxon>Basidiomycota</taxon>
        <taxon>Agaricomycotina</taxon>
        <taxon>Agaricomycetes</taxon>
        <taxon>Sistotremastrales</taxon>
        <taxon>Sistotremastraceae</taxon>
        <taxon>Sistotremastrum</taxon>
    </lineage>
</organism>
<gene>
    <name evidence="2" type="ORF">SISSUDRAFT_861257</name>
</gene>
<dbReference type="Proteomes" id="UP000076798">
    <property type="component" value="Unassembled WGS sequence"/>
</dbReference>
<accession>A0A166CFA3</accession>
<keyword evidence="1" id="KW-0472">Membrane</keyword>
<proteinExistence type="predicted"/>
<dbReference type="EMBL" id="KV428084">
    <property type="protein sequence ID" value="KZT37390.1"/>
    <property type="molecule type" value="Genomic_DNA"/>
</dbReference>
<evidence type="ECO:0000313" key="2">
    <source>
        <dbReference type="EMBL" id="KZT37390.1"/>
    </source>
</evidence>
<keyword evidence="1" id="KW-0812">Transmembrane</keyword>
<sequence length="103" mass="11325">MTDVFRISVPSSVAFSVPFSIPVSVFAVVAPLSISFTIAVTAFSTGSTLFVLVRTWRTRPYEPQETVDAYKSKMNTNDLRSGLLSCMDLPLPFLSDITVEMVI</sequence>
<protein>
    <submittedName>
        <fullName evidence="2">Uncharacterized protein</fullName>
    </submittedName>
</protein>
<reference evidence="2 3" key="1">
    <citation type="journal article" date="2016" name="Mol. Biol. Evol.">
        <title>Comparative Genomics of Early-Diverging Mushroom-Forming Fungi Provides Insights into the Origins of Lignocellulose Decay Capabilities.</title>
        <authorList>
            <person name="Nagy L.G."/>
            <person name="Riley R."/>
            <person name="Tritt A."/>
            <person name="Adam C."/>
            <person name="Daum C."/>
            <person name="Floudas D."/>
            <person name="Sun H."/>
            <person name="Yadav J.S."/>
            <person name="Pangilinan J."/>
            <person name="Larsson K.H."/>
            <person name="Matsuura K."/>
            <person name="Barry K."/>
            <person name="Labutti K."/>
            <person name="Kuo R."/>
            <person name="Ohm R.A."/>
            <person name="Bhattacharya S.S."/>
            <person name="Shirouzu T."/>
            <person name="Yoshinaga Y."/>
            <person name="Martin F.M."/>
            <person name="Grigoriev I.V."/>
            <person name="Hibbett D.S."/>
        </authorList>
    </citation>
    <scope>NUCLEOTIDE SEQUENCE [LARGE SCALE GENOMIC DNA]</scope>
    <source>
        <strain evidence="2 3">HHB10207 ss-3</strain>
    </source>
</reference>
<keyword evidence="1" id="KW-1133">Transmembrane helix</keyword>
<dbReference type="AlphaFoldDB" id="A0A166CFA3"/>
<evidence type="ECO:0000256" key="1">
    <source>
        <dbReference type="SAM" id="Phobius"/>
    </source>
</evidence>